<sequence>MKSIISYPNRGKWGNSSYRGNCSGYVIRDLLLHFFPNGKPKKFIEVFSGGGTGKDVCKDLGITNSIHLDLNTGWNALRDEIPYGSDFVFSHPPYWDIIPYESQRGSYDADDLSNVMSYEEFISKLDTVNAKIYQSLLNGGRHAILVGDVRKKGVYYSIIKDMTWFGNLESHIIKTQHNCWSDNKQYVNNSFIPIVHEHLLVFRKNQVWAVSIKRTFTKSFDLRQFANITWRDLIQGALEWLGGKATLQEIYEIIEGSKKTTKNKHWKEKIRQTLQIHENFEPVERGVWQLKI</sequence>
<proteinExistence type="predicted"/>
<evidence type="ECO:0000313" key="1">
    <source>
        <dbReference type="EMBL" id="MEL3959594.1"/>
    </source>
</evidence>
<organism evidence="1 2">
    <name type="scientific">Caldifermentibacillus hisashii</name>
    <dbReference type="NCBI Taxonomy" id="996558"/>
    <lineage>
        <taxon>Bacteria</taxon>
        <taxon>Bacillati</taxon>
        <taxon>Bacillota</taxon>
        <taxon>Bacilli</taxon>
        <taxon>Bacillales</taxon>
        <taxon>Bacillaceae</taxon>
        <taxon>Caldifermentibacillus</taxon>
    </lineage>
</organism>
<dbReference type="Proteomes" id="UP001459714">
    <property type="component" value="Unassembled WGS sequence"/>
</dbReference>
<dbReference type="EMBL" id="JBBYAK010000003">
    <property type="protein sequence ID" value="MEL3959594.1"/>
    <property type="molecule type" value="Genomic_DNA"/>
</dbReference>
<dbReference type="RefSeq" id="WP_342021193.1">
    <property type="nucleotide sequence ID" value="NZ_JBBYAK010000003.1"/>
</dbReference>
<accession>A0ABU9K3I2</accession>
<keyword evidence="2" id="KW-1185">Reference proteome</keyword>
<comment type="caution">
    <text evidence="1">The sequence shown here is derived from an EMBL/GenBank/DDBJ whole genome shotgun (WGS) entry which is preliminary data.</text>
</comment>
<evidence type="ECO:0008006" key="3">
    <source>
        <dbReference type="Google" id="ProtNLM"/>
    </source>
</evidence>
<dbReference type="SUPFAM" id="SSF53335">
    <property type="entry name" value="S-adenosyl-L-methionine-dependent methyltransferases"/>
    <property type="match status" value="1"/>
</dbReference>
<dbReference type="Gene3D" id="3.40.50.150">
    <property type="entry name" value="Vaccinia Virus protein VP39"/>
    <property type="match status" value="1"/>
</dbReference>
<dbReference type="InterPro" id="IPR029063">
    <property type="entry name" value="SAM-dependent_MTases_sf"/>
</dbReference>
<evidence type="ECO:0000313" key="2">
    <source>
        <dbReference type="Proteomes" id="UP001459714"/>
    </source>
</evidence>
<name>A0ABU9K3I2_9BACI</name>
<gene>
    <name evidence="1" type="ORF">NST17_20795</name>
</gene>
<reference evidence="1 2" key="1">
    <citation type="submission" date="2024-03" db="EMBL/GenBank/DDBJ databases">
        <title>Bacilli Hybrid Assemblies.</title>
        <authorList>
            <person name="Kovac J."/>
        </authorList>
    </citation>
    <scope>NUCLEOTIDE SEQUENCE [LARGE SCALE GENOMIC DNA]</scope>
    <source>
        <strain evidence="1 2">FSL M8-0022</strain>
    </source>
</reference>
<protein>
    <recommendedName>
        <fullName evidence="3">DNA modification methylase</fullName>
    </recommendedName>
</protein>